<proteinExistence type="inferred from homology"/>
<keyword evidence="4" id="KW-0949">S-adenosyl-L-methionine</keyword>
<evidence type="ECO:0000256" key="1">
    <source>
        <dbReference type="ARBA" id="ARBA00010815"/>
    </source>
</evidence>
<dbReference type="InterPro" id="IPR029063">
    <property type="entry name" value="SAM-dependent_MTases_sf"/>
</dbReference>
<name>A0ABS4DQZ3_9GAMM</name>
<keyword evidence="3" id="KW-0808">Transferase</keyword>
<dbReference type="PIRSF" id="PIRSF003085">
    <property type="entry name" value="CMAS"/>
    <property type="match status" value="1"/>
</dbReference>
<dbReference type="PANTHER" id="PTHR43667">
    <property type="entry name" value="CYCLOPROPANE-FATTY-ACYL-PHOSPHOLIPID SYNTHASE"/>
    <property type="match status" value="1"/>
</dbReference>
<evidence type="ECO:0000313" key="6">
    <source>
        <dbReference type="EMBL" id="MBP1475363.1"/>
    </source>
</evidence>
<dbReference type="GO" id="GO:0032259">
    <property type="term" value="P:methylation"/>
    <property type="evidence" value="ECO:0007669"/>
    <property type="project" value="UniProtKB-KW"/>
</dbReference>
<dbReference type="PANTHER" id="PTHR43667:SF2">
    <property type="entry name" value="FATTY ACID C-METHYL TRANSFERASE"/>
    <property type="match status" value="1"/>
</dbReference>
<dbReference type="SUPFAM" id="SSF53335">
    <property type="entry name" value="S-adenosyl-L-methionine-dependent methyltransferases"/>
    <property type="match status" value="1"/>
</dbReference>
<dbReference type="Proteomes" id="UP000823790">
    <property type="component" value="Unassembled WGS sequence"/>
</dbReference>
<comment type="caution">
    <text evidence="6">The sequence shown here is derived from an EMBL/GenBank/DDBJ whole genome shotgun (WGS) entry which is preliminary data.</text>
</comment>
<evidence type="ECO:0000256" key="2">
    <source>
        <dbReference type="ARBA" id="ARBA00022603"/>
    </source>
</evidence>
<keyword evidence="2 6" id="KW-0489">Methyltransferase</keyword>
<comment type="similarity">
    <text evidence="1">Belongs to the CFA/CMAS family.</text>
</comment>
<dbReference type="InterPro" id="IPR003333">
    <property type="entry name" value="CMAS"/>
</dbReference>
<dbReference type="Pfam" id="PF02353">
    <property type="entry name" value="CMAS"/>
    <property type="match status" value="1"/>
</dbReference>
<dbReference type="InterPro" id="IPR050723">
    <property type="entry name" value="CFA/CMAS"/>
</dbReference>
<organism evidence="6 7">
    <name type="scientific">Frateuria flava</name>
    <dbReference type="NCBI Taxonomy" id="2821489"/>
    <lineage>
        <taxon>Bacteria</taxon>
        <taxon>Pseudomonadati</taxon>
        <taxon>Pseudomonadota</taxon>
        <taxon>Gammaproteobacteria</taxon>
        <taxon>Lysobacterales</taxon>
        <taxon>Rhodanobacteraceae</taxon>
        <taxon>Frateuria</taxon>
    </lineage>
</organism>
<accession>A0ABS4DQZ3</accession>
<dbReference type="CDD" id="cd02440">
    <property type="entry name" value="AdoMet_MTases"/>
    <property type="match status" value="1"/>
</dbReference>
<evidence type="ECO:0000256" key="5">
    <source>
        <dbReference type="ARBA" id="ARBA00023098"/>
    </source>
</evidence>
<evidence type="ECO:0000313" key="7">
    <source>
        <dbReference type="Proteomes" id="UP000823790"/>
    </source>
</evidence>
<dbReference type="Gene3D" id="3.40.50.150">
    <property type="entry name" value="Vaccinia Virus protein VP39"/>
    <property type="match status" value="1"/>
</dbReference>
<keyword evidence="7" id="KW-1185">Reference proteome</keyword>
<evidence type="ECO:0000256" key="4">
    <source>
        <dbReference type="ARBA" id="ARBA00022691"/>
    </source>
</evidence>
<protein>
    <submittedName>
        <fullName evidence="6">Class I SAM-dependent methyltransferase</fullName>
    </submittedName>
</protein>
<keyword evidence="5" id="KW-0443">Lipid metabolism</keyword>
<gene>
    <name evidence="6" type="ORF">J7I44_13705</name>
</gene>
<reference evidence="6 7" key="1">
    <citation type="submission" date="2021-04" db="EMBL/GenBank/DDBJ databases">
        <authorList>
            <person name="Huq M.A."/>
        </authorList>
    </citation>
    <scope>NUCLEOTIDE SEQUENCE [LARGE SCALE GENOMIC DNA]</scope>
    <source>
        <strain evidence="6 7">MAH-13</strain>
    </source>
</reference>
<dbReference type="EMBL" id="JAGJRS010000028">
    <property type="protein sequence ID" value="MBP1475363.1"/>
    <property type="molecule type" value="Genomic_DNA"/>
</dbReference>
<evidence type="ECO:0000256" key="3">
    <source>
        <dbReference type="ARBA" id="ARBA00022679"/>
    </source>
</evidence>
<dbReference type="GO" id="GO:0008168">
    <property type="term" value="F:methyltransferase activity"/>
    <property type="evidence" value="ECO:0007669"/>
    <property type="project" value="UniProtKB-KW"/>
</dbReference>
<dbReference type="RefSeq" id="WP_209621930.1">
    <property type="nucleotide sequence ID" value="NZ_JAGJRS010000028.1"/>
</dbReference>
<sequence>MDLELSSSDERTIDGIVDAPRYADRPAVANQTESPAAYGAFDRALRSRLLGQMGQLRGARLVIVDALGRLELGQPADGEPVLRVQVHVDDPRFYRLVAANGSVGAGEAYMEGLWHCDDLVALIRIMVRNRDLLDGMETGMARLGGWALRVWHALNRNTRQGSRRNIAAHYDLGNTLFDLFLSDDLMYSSAIFAHEDEPLEVASRRKLQRICEKLALGPDDHVLEIGAGWGGFALHAATHHGCRVTTTTISQEQYELACERVQAAGLGDRVTVLLQDYRELTGRYDKLVSIEMIEAIGAAYMPTYFAAISRLLKDDGQALIQAITIEDHRYAKALRSVDYIKRYIFPGSFIPAVSAMLDAARQASDLRLFHLEDIGPSYALTLRHWRERFMAKRDHVLAAGYDERFVRMWEFYLAYCEGGFRERSIGDVQMLLTRPGCRRESYLPDLGPR</sequence>